<dbReference type="PIRSF" id="PIRSF006380">
    <property type="entry name" value="UCP006380"/>
    <property type="match status" value="1"/>
</dbReference>
<dbReference type="PANTHER" id="PTHR39518:SF2">
    <property type="entry name" value="UPF0215 PROTEIN MJ1150"/>
    <property type="match status" value="1"/>
</dbReference>
<sequence>MKTLEQLISLNKQIRAIGFDDAPFGKHPHEQVNISGIICNNTRFEGMLWQTITRDGFDSTEVLIDCIKASKFYPQINVVLLDGIAFGGFNIIDLPRLANELERPCIAVMRKQPDLVAIKQALQNLSNYETRWQLIQNAGAIHAVAPFYFQVQGTTPDTAAHALAKLTDQGHVPEALRIAHLIGAAIKTGESSRRA</sequence>
<reference evidence="1 2" key="1">
    <citation type="submission" date="2022-11" db="EMBL/GenBank/DDBJ databases">
        <title>Spartinivicinus poritis sp. nov., isolated from scleractinian coral Porites lutea.</title>
        <authorList>
            <person name="Zhang G."/>
            <person name="Cai L."/>
            <person name="Wei Q."/>
        </authorList>
    </citation>
    <scope>NUCLEOTIDE SEQUENCE [LARGE SCALE GENOMIC DNA]</scope>
    <source>
        <strain evidence="1 2">A2-2</strain>
    </source>
</reference>
<organism evidence="1 2">
    <name type="scientific">Spartinivicinus poritis</name>
    <dbReference type="NCBI Taxonomy" id="2994640"/>
    <lineage>
        <taxon>Bacteria</taxon>
        <taxon>Pseudomonadati</taxon>
        <taxon>Pseudomonadota</taxon>
        <taxon>Gammaproteobacteria</taxon>
        <taxon>Oceanospirillales</taxon>
        <taxon>Zooshikellaceae</taxon>
        <taxon>Spartinivicinus</taxon>
    </lineage>
</organism>
<accession>A0ABT5U6H5</accession>
<protein>
    <submittedName>
        <fullName evidence="1">DUF99 family protein</fullName>
    </submittedName>
</protein>
<dbReference type="HAMAP" id="MF_00582">
    <property type="entry name" value="UPF0215"/>
    <property type="match status" value="1"/>
</dbReference>
<keyword evidence="2" id="KW-1185">Reference proteome</keyword>
<name>A0ABT5U6H5_9GAMM</name>
<evidence type="ECO:0000313" key="2">
    <source>
        <dbReference type="Proteomes" id="UP001528823"/>
    </source>
</evidence>
<dbReference type="PANTHER" id="PTHR39518">
    <property type="entry name" value="UPF0215 PROTEIN MJ1150"/>
    <property type="match status" value="1"/>
</dbReference>
<dbReference type="RefSeq" id="WP_274688323.1">
    <property type="nucleotide sequence ID" value="NZ_JAPMOU010000008.1"/>
</dbReference>
<dbReference type="InterPro" id="IPR002802">
    <property type="entry name" value="Endo_dU"/>
</dbReference>
<dbReference type="EMBL" id="JAPMOU010000008">
    <property type="protein sequence ID" value="MDE1461964.1"/>
    <property type="molecule type" value="Genomic_DNA"/>
</dbReference>
<dbReference type="Gene3D" id="3.30.2170.10">
    <property type="entry name" value="archaeoglobus fulgidus dsm 4304 superfamily"/>
    <property type="match status" value="1"/>
</dbReference>
<proteinExistence type="inferred from homology"/>
<dbReference type="Pfam" id="PF01949">
    <property type="entry name" value="Endo_dU"/>
    <property type="match status" value="1"/>
</dbReference>
<dbReference type="Proteomes" id="UP001528823">
    <property type="component" value="Unassembled WGS sequence"/>
</dbReference>
<evidence type="ECO:0000313" key="1">
    <source>
        <dbReference type="EMBL" id="MDE1461964.1"/>
    </source>
</evidence>
<gene>
    <name evidence="1" type="ORF">ORQ98_08275</name>
</gene>
<comment type="caution">
    <text evidence="1">The sequence shown here is derived from an EMBL/GenBank/DDBJ whole genome shotgun (WGS) entry which is preliminary data.</text>
</comment>